<keyword evidence="1" id="KW-0812">Transmembrane</keyword>
<sequence>MKEKQEETKADRTRTIVLSGFALVVLFIFAFGCYGCSYQPITPPDPEEAIDVTSRLVGSSWTLDDAQGPQEGLEELHNMVLSSIEFSERQTTPDQELSLSLQFADVPPLSGSLIYQEEEGFSLSIEDTPYPVIVVYSQSKDGKTETLTLKGQESNIHCYYLKK</sequence>
<dbReference type="Proteomes" id="UP000264002">
    <property type="component" value="Unassembled WGS sequence"/>
</dbReference>
<reference evidence="3" key="1">
    <citation type="submission" date="2018-08" db="EMBL/GenBank/DDBJ databases">
        <authorList>
            <person name="Grouzdev D.S."/>
            <person name="Krutkina M.S."/>
        </authorList>
    </citation>
    <scope>NUCLEOTIDE SEQUENCE [LARGE SCALE GENOMIC DNA]</scope>
    <source>
        <strain evidence="3">4-11</strain>
    </source>
</reference>
<protein>
    <recommendedName>
        <fullName evidence="4">Lipoprotein</fullName>
    </recommendedName>
</protein>
<proteinExistence type="predicted"/>
<dbReference type="RefSeq" id="WP_117331192.1">
    <property type="nucleotide sequence ID" value="NZ_QUWK01000013.1"/>
</dbReference>
<reference evidence="2 3" key="2">
    <citation type="submission" date="2018-09" db="EMBL/GenBank/DDBJ databases">
        <title>Genome of Sphaerochaeta halotolerans strain 4-11.</title>
        <authorList>
            <person name="Nazina T.N."/>
            <person name="Sokolova D.S."/>
        </authorList>
    </citation>
    <scope>NUCLEOTIDE SEQUENCE [LARGE SCALE GENOMIC DNA]</scope>
    <source>
        <strain evidence="2 3">4-11</strain>
    </source>
</reference>
<dbReference type="EMBL" id="QUWK01000013">
    <property type="protein sequence ID" value="RFU94084.1"/>
    <property type="molecule type" value="Genomic_DNA"/>
</dbReference>
<name>A0A372ME99_9SPIR</name>
<evidence type="ECO:0000313" key="2">
    <source>
        <dbReference type="EMBL" id="RFU94084.1"/>
    </source>
</evidence>
<keyword evidence="3" id="KW-1185">Reference proteome</keyword>
<organism evidence="2 3">
    <name type="scientific">Sphaerochaeta halotolerans</name>
    <dbReference type="NCBI Taxonomy" id="2293840"/>
    <lineage>
        <taxon>Bacteria</taxon>
        <taxon>Pseudomonadati</taxon>
        <taxon>Spirochaetota</taxon>
        <taxon>Spirochaetia</taxon>
        <taxon>Spirochaetales</taxon>
        <taxon>Sphaerochaetaceae</taxon>
        <taxon>Sphaerochaeta</taxon>
    </lineage>
</organism>
<dbReference type="AlphaFoldDB" id="A0A372ME99"/>
<comment type="caution">
    <text evidence="2">The sequence shown here is derived from an EMBL/GenBank/DDBJ whole genome shotgun (WGS) entry which is preliminary data.</text>
</comment>
<dbReference type="PROSITE" id="PS51257">
    <property type="entry name" value="PROKAR_LIPOPROTEIN"/>
    <property type="match status" value="1"/>
</dbReference>
<evidence type="ECO:0000256" key="1">
    <source>
        <dbReference type="SAM" id="Phobius"/>
    </source>
</evidence>
<evidence type="ECO:0008006" key="4">
    <source>
        <dbReference type="Google" id="ProtNLM"/>
    </source>
</evidence>
<feature type="transmembrane region" description="Helical" evidence="1">
    <location>
        <begin position="12"/>
        <end position="32"/>
    </location>
</feature>
<keyword evidence="1" id="KW-1133">Transmembrane helix</keyword>
<gene>
    <name evidence="2" type="ORF">DYP60_11695</name>
</gene>
<evidence type="ECO:0000313" key="3">
    <source>
        <dbReference type="Proteomes" id="UP000264002"/>
    </source>
</evidence>
<accession>A0A372ME99</accession>
<keyword evidence="1" id="KW-0472">Membrane</keyword>